<evidence type="ECO:0000313" key="5">
    <source>
        <dbReference type="Proteomes" id="UP000038045"/>
    </source>
</evidence>
<feature type="compositionally biased region" description="Low complexity" evidence="3">
    <location>
        <begin position="316"/>
        <end position="328"/>
    </location>
</feature>
<accession>A0A0N4ZNI0</accession>
<dbReference type="Gene3D" id="3.40.50.2020">
    <property type="match status" value="2"/>
</dbReference>
<dbReference type="STRING" id="131310.A0A0N4ZNI0"/>
<feature type="region of interest" description="Disordered" evidence="3">
    <location>
        <begin position="1622"/>
        <end position="1649"/>
    </location>
</feature>
<sequence>MSIKDRSSNTSSTGIYGRRYNKNNGLSTTSNGLRSLSASIQPKSVGTSWNSVRWNKTQPTDAYKGHSSRLSKAFEPSISTTILPSNSYSLSPAIKRNLGTLSNNNLDSTKAINNYKDTNTLKSSYTSELRSVSERNEKNNSSYSNSYLAGSYLNRNNNSRTPITSRVSTNNYGNNSISSDYLNSTRRSNSLQTSSNYGKSSISNSYPSPSTYNSRNSMSITSAMANLTSQNGTSKVERPWRQRLADSARMRNLEGTGDIAAKVSSKYMIQRAARRDSATSGDETSYSLKLYSSPLDQNSLSPPYLSSNMKIPYSLNKSNSSMSNNNLNDEQDSGIMSKSTTSRSSWNNTTTFFDKKVISPLNNSTDNSINKITNVIIDTTGGKHMDDIKESGIKTINNKKSIKERNARRNSRKNLLSQTSIENKIDNNKEDYSYETSSSSEDNNKEKMKENRDTSIKKKRKVRKREDLVNNNDFDKHKNEETILDSTLEKTPVTIKRIVKQPSVSEFPAPILSPKVPVVVTIEVINDNNKEEMNKVEEMVNINKNDIEKNTVYNKPNTEYIKRTPIKKYIQTTAEKPMVVDEEEKKSKNKIEKEILKESSDESKYNDVVHFKLPSRLKSNVIEKDTKTPLILASNNKEKKIPPIPGLYVTKDNEINISINKNFISPTPSIPSSQEVVTIIYTNILKNTHEKVIGKFKEIKRKKKKIMVIKSSFDLNNLNTNICESLNYTYYDKKTESQSIKCKSVSLKNKTLNLDVIKKFEEKLANVTVMTSNIVGVNYNSISKDIYYDDSSYSNDCLTPKAMTDEPTNMDVSLTLQLKTFKVMERSSAPPESIYNKNKNIETRASIVLKRLRSEDPAIYDMQPSIIPEYSQKYIHLKADPNYIPGDPIILPDTSILEEYVRRKRGNLEKYIHEPIIEETSPISPYSNNTLSHCESPSIASTISEYHPPPPVKIIEPNFAYKGNIYKLKSFVKPQLNCSENTSTSSMIDMINFNLNKPKLITNNNEGNSFLNQIRRPLRNREPITPSKINKVFDKPHSAFEERMQNQAKAVVLKKSNPSLSSSYSVSNSNKPNESLNTSIDVTWSLPDTLNNNKRRLSADNSNQNAPAHTNNLNNNLMAFNNNMTSKQTLAQSFAQAAAAASQPRHERYAAHLPVSNNNNNNQQIHKDSSGRQSTTSIDSNNSMVLEKASTQVEQMIDNAKYKHQQSRNKFKDAIEYLDQIFEDFKKDVKTDEKKEIVRNKITTSFPTNTGYYIHNPTGTSNINNVKNVHNNISNNGHISSNNLSRNHSYSQNNSLIEDNNVEISETIRLPPPNKKLSSDRLDFTQKWLVNDIKSWAHSPKLESTTNRDPKSFDYDERSIGSCSAEVAAINCNEKEPKQQSIYKIKDNNEGLKKQQSNSCLIKPHPYRPQPFPIEGASLKKIPSMDQMHGNVYQPTGSQFFKPPSMTSLNDFSTNSVRAQSQEYQFPGNEYNNNGIYMKPNDIRDCQKNMIKSNKQQQFGSIQSLPDAGMMLRNTNGGSLKINKKKNDAMSAIDALVAELEMNVSDENCKRRSFPLNNNNNNGKNDNYAKINREYEKPINRNIIINNKIPSKPLTKNNKINNDPHQLDEMANLLTNVVNDIGNSNNNTRRGGLNVTQGNEGSNKSMHNPFEKINNEKIGNSRVEAMHHMFENKGIHNDNNNFVTGVNNHFNQYGSQKSINNAWKRHSINQKKTSGQNSLEEENYYEITDFGTNNLKQKVPSKVSLNNSSTYTEYIPSFPNSQPPSCPPQNSSANSSNHGYYSSTNSSSATITAHNNIPINRLIKNPSTMSENINQTSLSRQGSIIDRQSLTSQNQSIYNEEEDDGFYDNILSNNEERHYSSRGNDISDNISISSTKYSTAPRSSGNKLSNLLRKFSIGNSTHVKPPATGSFISLNKMPLNDPIHNISNKRSNLMKSNSLSMEPWEKQVFQGQVSGRKSPGNISQILLFLLIISISRTKLWLIFRRMIADDSTGMVILTGNSHPNLAKRVCEILGNSLGSCVVYNKTNRETSVDVKQSVRGKHVFIIQSANKDVNNNIMELLIMIYACKTSSSKTITVVMPYLPYSQQCRMYRRSAITMKLVADMICKSGASRLVSLDLYKKEIQGFFSIPVDNLRSSPFLLQYIKENIADYKNAVIVAKSPGTMHKATSFADRLRLSIAVIHGEESQQENEEDSKEDGRQSPPMRCSSSSASLTDAKKQSTSYELYPAAFAKERPPMNIVGDVGGRIAIIVDDIIDEAQSFVAAANVLKKRGAYKVYVVAVHGILSGDAPTLIENSCIDQVIVTNTVPHDMQKMRCHKIKTVDVSIMLCEAIRRIYHKESLGFLFRDVTLDD</sequence>
<feature type="region of interest" description="Disordered" evidence="3">
    <location>
        <begin position="1754"/>
        <end position="1788"/>
    </location>
</feature>
<feature type="compositionally biased region" description="Basic and acidic residues" evidence="3">
    <location>
        <begin position="235"/>
        <end position="251"/>
    </location>
</feature>
<evidence type="ECO:0000313" key="6">
    <source>
        <dbReference type="WBParaSite" id="PTRK_0001009400.1"/>
    </source>
</evidence>
<dbReference type="PANTHER" id="PTHR10210:SF53">
    <property type="entry name" value="GH23275P"/>
    <property type="match status" value="1"/>
</dbReference>
<dbReference type="GO" id="GO:0000287">
    <property type="term" value="F:magnesium ion binding"/>
    <property type="evidence" value="ECO:0007669"/>
    <property type="project" value="InterPro"/>
</dbReference>
<dbReference type="PANTHER" id="PTHR10210">
    <property type="entry name" value="RIBOSE-PHOSPHATE DIPHOSPHOKINASE FAMILY MEMBER"/>
    <property type="match status" value="1"/>
</dbReference>
<dbReference type="SUPFAM" id="SSF53271">
    <property type="entry name" value="PRTase-like"/>
    <property type="match status" value="2"/>
</dbReference>
<feature type="region of interest" description="Disordered" evidence="3">
    <location>
        <begin position="228"/>
        <end position="251"/>
    </location>
</feature>
<feature type="compositionally biased region" description="Basic and acidic residues" evidence="3">
    <location>
        <begin position="423"/>
        <end position="432"/>
    </location>
</feature>
<feature type="region of interest" description="Disordered" evidence="3">
    <location>
        <begin position="2184"/>
        <end position="2215"/>
    </location>
</feature>
<dbReference type="GO" id="GO:0004749">
    <property type="term" value="F:ribose phosphate diphosphokinase activity"/>
    <property type="evidence" value="ECO:0007669"/>
    <property type="project" value="TreeGrafter"/>
</dbReference>
<feature type="compositionally biased region" description="Polar residues" evidence="3">
    <location>
        <begin position="413"/>
        <end position="422"/>
    </location>
</feature>
<evidence type="ECO:0000256" key="1">
    <source>
        <dbReference type="ARBA" id="ARBA00006478"/>
    </source>
</evidence>
<feature type="region of interest" description="Disordered" evidence="3">
    <location>
        <begin position="153"/>
        <end position="215"/>
    </location>
</feature>
<comment type="similarity">
    <text evidence="1">Belongs to the ribose-phosphate pyrophosphokinase family.</text>
</comment>
<name>A0A0N4ZNI0_PARTI</name>
<dbReference type="GO" id="GO:0006015">
    <property type="term" value="P:5-phosphoribose 1-diphosphate biosynthetic process"/>
    <property type="evidence" value="ECO:0007669"/>
    <property type="project" value="TreeGrafter"/>
</dbReference>
<feature type="region of interest" description="Disordered" evidence="3">
    <location>
        <begin position="1"/>
        <end position="28"/>
    </location>
</feature>
<feature type="compositionally biased region" description="Acidic residues" evidence="3">
    <location>
        <begin position="2186"/>
        <end position="2195"/>
    </location>
</feature>
<keyword evidence="5" id="KW-1185">Reference proteome</keyword>
<keyword evidence="2" id="KW-0545">Nucleotide biosynthesis</keyword>
<dbReference type="FunFam" id="3.40.50.2020:FF:000068">
    <property type="entry name" value="Predicted protein"/>
    <property type="match status" value="1"/>
</dbReference>
<feature type="compositionally biased region" description="Polar residues" evidence="3">
    <location>
        <begin position="1634"/>
        <end position="1646"/>
    </location>
</feature>
<feature type="compositionally biased region" description="Basic and acidic residues" evidence="3">
    <location>
        <begin position="442"/>
        <end position="456"/>
    </location>
</feature>
<reference evidence="6" key="1">
    <citation type="submission" date="2017-02" db="UniProtKB">
        <authorList>
            <consortium name="WormBaseParasite"/>
        </authorList>
    </citation>
    <scope>IDENTIFICATION</scope>
</reference>
<dbReference type="FunFam" id="3.40.50.2020:FF:000031">
    <property type="entry name" value="Probable PRS4-ribose-phosphate pyrophosphokinase 3"/>
    <property type="match status" value="1"/>
</dbReference>
<feature type="domain" description="Ribose-phosphate pyrophosphokinase N-terminal" evidence="4">
    <location>
        <begin position="1994"/>
        <end position="2109"/>
    </location>
</feature>
<feature type="compositionally biased region" description="Polar residues" evidence="3">
    <location>
        <begin position="155"/>
        <end position="193"/>
    </location>
</feature>
<evidence type="ECO:0000259" key="4">
    <source>
        <dbReference type="Pfam" id="PF13793"/>
    </source>
</evidence>
<feature type="region of interest" description="Disordered" evidence="3">
    <location>
        <begin position="1093"/>
        <end position="1118"/>
    </location>
</feature>
<protein>
    <submittedName>
        <fullName evidence="6">Pribosyltran_N domain-containing protein</fullName>
    </submittedName>
</protein>
<evidence type="ECO:0000256" key="3">
    <source>
        <dbReference type="SAM" id="MobiDB-lite"/>
    </source>
</evidence>
<proteinExistence type="inferred from homology"/>
<feature type="compositionally biased region" description="Low complexity" evidence="3">
    <location>
        <begin position="1103"/>
        <end position="1118"/>
    </location>
</feature>
<feature type="compositionally biased region" description="Low complexity" evidence="3">
    <location>
        <begin position="1768"/>
        <end position="1788"/>
    </location>
</feature>
<dbReference type="GO" id="GO:0002189">
    <property type="term" value="C:ribose phosphate diphosphokinase complex"/>
    <property type="evidence" value="ECO:0007669"/>
    <property type="project" value="TreeGrafter"/>
</dbReference>
<dbReference type="GO" id="GO:0005524">
    <property type="term" value="F:ATP binding"/>
    <property type="evidence" value="ECO:0007669"/>
    <property type="project" value="TreeGrafter"/>
</dbReference>
<dbReference type="Pfam" id="PF13793">
    <property type="entry name" value="Pribosyltran_N"/>
    <property type="match status" value="1"/>
</dbReference>
<dbReference type="GO" id="GO:0006164">
    <property type="term" value="P:purine nucleotide biosynthetic process"/>
    <property type="evidence" value="ECO:0007669"/>
    <property type="project" value="TreeGrafter"/>
</dbReference>
<evidence type="ECO:0000256" key="2">
    <source>
        <dbReference type="ARBA" id="ARBA00022727"/>
    </source>
</evidence>
<feature type="region of interest" description="Disordered" evidence="3">
    <location>
        <begin position="316"/>
        <end position="345"/>
    </location>
</feature>
<dbReference type="WBParaSite" id="PTRK_0001009400.1">
    <property type="protein sequence ID" value="PTRK_0001009400.1"/>
    <property type="gene ID" value="PTRK_0001009400"/>
</dbReference>
<dbReference type="GO" id="GO:0005737">
    <property type="term" value="C:cytoplasm"/>
    <property type="evidence" value="ECO:0007669"/>
    <property type="project" value="TreeGrafter"/>
</dbReference>
<feature type="compositionally biased region" description="Low complexity" evidence="3">
    <location>
        <begin position="194"/>
        <end position="215"/>
    </location>
</feature>
<dbReference type="SMART" id="SM01400">
    <property type="entry name" value="Pribosyltran_N"/>
    <property type="match status" value="1"/>
</dbReference>
<dbReference type="InterPro" id="IPR005946">
    <property type="entry name" value="Rib-P_diPkinase"/>
</dbReference>
<feature type="region of interest" description="Disordered" evidence="3">
    <location>
        <begin position="399"/>
        <end position="464"/>
    </location>
</feature>
<feature type="compositionally biased region" description="Polar residues" evidence="3">
    <location>
        <begin position="1171"/>
        <end position="1183"/>
    </location>
</feature>
<dbReference type="InterPro" id="IPR029057">
    <property type="entry name" value="PRTase-like"/>
</dbReference>
<organism evidence="5 6">
    <name type="scientific">Parastrongyloides trichosuri</name>
    <name type="common">Possum-specific nematode worm</name>
    <dbReference type="NCBI Taxonomy" id="131310"/>
    <lineage>
        <taxon>Eukaryota</taxon>
        <taxon>Metazoa</taxon>
        <taxon>Ecdysozoa</taxon>
        <taxon>Nematoda</taxon>
        <taxon>Chromadorea</taxon>
        <taxon>Rhabditida</taxon>
        <taxon>Tylenchina</taxon>
        <taxon>Panagrolaimomorpha</taxon>
        <taxon>Strongyloidoidea</taxon>
        <taxon>Strongyloididae</taxon>
        <taxon>Parastrongyloides</taxon>
    </lineage>
</organism>
<feature type="region of interest" description="Disordered" evidence="3">
    <location>
        <begin position="1154"/>
        <end position="1183"/>
    </location>
</feature>
<dbReference type="Proteomes" id="UP000038045">
    <property type="component" value="Unplaced"/>
</dbReference>
<dbReference type="NCBIfam" id="TIGR01251">
    <property type="entry name" value="ribP_PPkin"/>
    <property type="match status" value="1"/>
</dbReference>
<dbReference type="InterPro" id="IPR029099">
    <property type="entry name" value="Pribosyltran_N"/>
</dbReference>
<dbReference type="Pfam" id="PF14572">
    <property type="entry name" value="Pribosyl_synth"/>
    <property type="match status" value="1"/>
</dbReference>